<evidence type="ECO:0000313" key="3">
    <source>
        <dbReference type="Proteomes" id="UP001168640"/>
    </source>
</evidence>
<dbReference type="Proteomes" id="UP001168640">
    <property type="component" value="Unassembled WGS sequence"/>
</dbReference>
<feature type="chain" id="PRO_5045802237" evidence="1">
    <location>
        <begin position="28"/>
        <end position="476"/>
    </location>
</feature>
<keyword evidence="1" id="KW-0732">Signal</keyword>
<reference evidence="2" key="1">
    <citation type="submission" date="2023-07" db="EMBL/GenBank/DDBJ databases">
        <title>Marinobacter sp. chi1 genome sequencing and assembly.</title>
        <authorList>
            <person name="Park S."/>
        </authorList>
    </citation>
    <scope>NUCLEOTIDE SEQUENCE</scope>
    <source>
        <strain evidence="2">Chi1</strain>
    </source>
</reference>
<dbReference type="EMBL" id="JAUMIS010000001">
    <property type="protein sequence ID" value="MDO3720873.1"/>
    <property type="molecule type" value="Genomic_DNA"/>
</dbReference>
<gene>
    <name evidence="2" type="ORF">QVZ43_04005</name>
</gene>
<evidence type="ECO:0000256" key="1">
    <source>
        <dbReference type="SAM" id="SignalP"/>
    </source>
</evidence>
<name>A0ABT8VY01_9GAMM</name>
<keyword evidence="3" id="KW-1185">Reference proteome</keyword>
<proteinExistence type="predicted"/>
<evidence type="ECO:0000313" key="2">
    <source>
        <dbReference type="EMBL" id="MDO3720873.1"/>
    </source>
</evidence>
<sequence length="476" mass="53406">MGRNWWLVVWMALLLEVLTGCASPQYAAEPTVAVSRDCDRHFTLWRNWVVSDDRFDAQEWSPPGFPYLRVDRFLASFDLTELTPAQRRDWLGRAYDKADIAWQFEVQGGPDASSQWLDDLRSCALQAVSKLGAESDLWLKLAESVQVPDSYSTPAQVLGVYPLVKPVVRWRAGVTMGELVDQYGHYKALAGWRTYVPDLTDVVGRSEVETYPLDSLGVPVLGESLRLMLFQRHAPAWRIETRDSHDVPGIPARGLNGQLQFRPEPVVFTHLSFARMRGRILPQLVYVLWFSGRPSEHWLDIYAGELDGFIWRVTLGPRGQPLAYDTIHPCGCYHQWLLPEGGLVKSVGVDYEAEQIWLLGSLPLGGKEAPLLSLSAGDHQLVGASGFHPTDLGAEIHSYRLESLDGLRGLSNAGGRLYGDDGLIAGTERLERFLLWPTGVPSAGGMRQWGRHAVSFVGRRHFDDPHLLDRYFLPPP</sequence>
<feature type="signal peptide" evidence="1">
    <location>
        <begin position="1"/>
        <end position="27"/>
    </location>
</feature>
<protein>
    <submittedName>
        <fullName evidence="2">Uncharacterized protein</fullName>
    </submittedName>
</protein>
<organism evidence="2 3">
    <name type="scientific">Marinobacter suaedae</name>
    <dbReference type="NCBI Taxonomy" id="3057675"/>
    <lineage>
        <taxon>Bacteria</taxon>
        <taxon>Pseudomonadati</taxon>
        <taxon>Pseudomonadota</taxon>
        <taxon>Gammaproteobacteria</taxon>
        <taxon>Pseudomonadales</taxon>
        <taxon>Marinobacteraceae</taxon>
        <taxon>Marinobacter</taxon>
    </lineage>
</organism>
<dbReference type="RefSeq" id="WP_302908964.1">
    <property type="nucleotide sequence ID" value="NZ_JAUMIS010000001.1"/>
</dbReference>
<accession>A0ABT8VY01</accession>
<comment type="caution">
    <text evidence="2">The sequence shown here is derived from an EMBL/GenBank/DDBJ whole genome shotgun (WGS) entry which is preliminary data.</text>
</comment>